<evidence type="ECO:0000256" key="6">
    <source>
        <dbReference type="ARBA" id="ARBA00022741"/>
    </source>
</evidence>
<dbReference type="Proteomes" id="UP000019151">
    <property type="component" value="Plasmid 1"/>
</dbReference>
<comment type="similarity">
    <text evidence="9">Belongs to the MntA antitoxin family.</text>
</comment>
<keyword evidence="7" id="KW-0067">ATP-binding</keyword>
<evidence type="ECO:0000313" key="11">
    <source>
        <dbReference type="EMBL" id="AHG92870.1"/>
    </source>
</evidence>
<gene>
    <name evidence="11" type="ORF">J421_5335</name>
    <name evidence="12" type="ORF">J421_5353</name>
</gene>
<dbReference type="PANTHER" id="PTHR33571:SF14">
    <property type="entry name" value="PROTEIN ADENYLYLTRANSFERASE MJ0435-RELATED"/>
    <property type="match status" value="1"/>
</dbReference>
<name>W0RTH5_9BACT</name>
<dbReference type="RefSeq" id="WP_025414196.1">
    <property type="nucleotide sequence ID" value="NZ_CP007129.1"/>
</dbReference>
<evidence type="ECO:0000313" key="12">
    <source>
        <dbReference type="EMBL" id="AHG92888.1"/>
    </source>
</evidence>
<dbReference type="Gene3D" id="3.30.460.10">
    <property type="entry name" value="Beta Polymerase, domain 2"/>
    <property type="match status" value="1"/>
</dbReference>
<protein>
    <recommendedName>
        <fullName evidence="10">Polymerase nucleotidyl transferase domain-containing protein</fullName>
    </recommendedName>
</protein>
<keyword evidence="4" id="KW-0548">Nucleotidyltransferase</keyword>
<dbReference type="GO" id="GO:0016779">
    <property type="term" value="F:nucleotidyltransferase activity"/>
    <property type="evidence" value="ECO:0007669"/>
    <property type="project" value="UniProtKB-KW"/>
</dbReference>
<evidence type="ECO:0000256" key="4">
    <source>
        <dbReference type="ARBA" id="ARBA00022695"/>
    </source>
</evidence>
<dbReference type="InterPro" id="IPR052038">
    <property type="entry name" value="Type-VII_TA_antitoxin"/>
</dbReference>
<evidence type="ECO:0000256" key="1">
    <source>
        <dbReference type="ARBA" id="ARBA00001946"/>
    </source>
</evidence>
<accession>W0RTH5</accession>
<reference evidence="12" key="1">
    <citation type="submission" date="2013-12" db="EMBL/GenBank/DDBJ databases">
        <authorList>
            <person name="DeBruyn J.M."/>
            <person name="Radosevich M."/>
            <person name="Wommack K.Eric."/>
            <person name="Polson S."/>
            <person name="Hauser L.J."/>
            <person name="Fawaz M.N."/>
            <person name="Korlach J."/>
            <person name="Tsai Y.-C."/>
        </authorList>
    </citation>
    <scope>NUCLEOTIDE SEQUENCE</scope>
    <source>
        <strain evidence="12">KBS708</strain>
        <plasmid evidence="12">1</plasmid>
    </source>
</reference>
<keyword evidence="12" id="KW-0614">Plasmid</keyword>
<reference evidence="12 13" key="2">
    <citation type="journal article" date="2014" name="Genome Announc.">
        <title>Genome Sequence and Methylome of Soil Bacterium Gemmatirosa kalamazoonensis KBS708T, a Member of the Rarely Cultivated Gemmatimonadetes Phylum.</title>
        <authorList>
            <person name="Debruyn J.M."/>
            <person name="Radosevich M."/>
            <person name="Wommack K.E."/>
            <person name="Polson S.W."/>
            <person name="Hauser L.J."/>
            <person name="Fawaz M.N."/>
            <person name="Korlach J."/>
            <person name="Tsai Y.C."/>
        </authorList>
    </citation>
    <scope>NUCLEOTIDE SEQUENCE [LARGE SCALE GENOMIC DNA]</scope>
    <source>
        <strain evidence="12 13">KBS708</strain>
        <plasmid evidence="12">1</plasmid>
        <plasmid evidence="13">Plasmid 1</plasmid>
    </source>
</reference>
<sequence>MRLRDRLPELRDEIRRAAAESGARDVRVFGSVARGEERDDSDVDFLVALEPGRSLLDLARLELRLERLFGRRVDVVTEAGLREPIRAAALRDAIGV</sequence>
<evidence type="ECO:0000256" key="2">
    <source>
        <dbReference type="ARBA" id="ARBA00022649"/>
    </source>
</evidence>
<keyword evidence="13" id="KW-1185">Reference proteome</keyword>
<keyword evidence="3" id="KW-0808">Transferase</keyword>
<evidence type="ECO:0000256" key="9">
    <source>
        <dbReference type="ARBA" id="ARBA00038276"/>
    </source>
</evidence>
<dbReference type="KEGG" id="gba:J421_5335"/>
<dbReference type="Pfam" id="PF01909">
    <property type="entry name" value="NTP_transf_2"/>
    <property type="match status" value="1"/>
</dbReference>
<comment type="cofactor">
    <cofactor evidence="1">
        <name>Mg(2+)</name>
        <dbReference type="ChEBI" id="CHEBI:18420"/>
    </cofactor>
</comment>
<evidence type="ECO:0000256" key="7">
    <source>
        <dbReference type="ARBA" id="ARBA00022840"/>
    </source>
</evidence>
<dbReference type="AlphaFoldDB" id="W0RTH5"/>
<evidence type="ECO:0000313" key="13">
    <source>
        <dbReference type="Proteomes" id="UP000019151"/>
    </source>
</evidence>
<dbReference type="InterPro" id="IPR043519">
    <property type="entry name" value="NT_sf"/>
</dbReference>
<dbReference type="EMBL" id="CP007129">
    <property type="protein sequence ID" value="AHG92870.1"/>
    <property type="molecule type" value="Genomic_DNA"/>
</dbReference>
<dbReference type="HOGENOM" id="CLU_130257_10_2_0"/>
<evidence type="ECO:0000259" key="10">
    <source>
        <dbReference type="Pfam" id="PF01909"/>
    </source>
</evidence>
<geneLocation type="plasmid" evidence="12 13">
    <name>1</name>
</geneLocation>
<dbReference type="InterPro" id="IPR002934">
    <property type="entry name" value="Polymerase_NTP_transf_dom"/>
</dbReference>
<dbReference type="PANTHER" id="PTHR33571">
    <property type="entry name" value="SSL8005 PROTEIN"/>
    <property type="match status" value="1"/>
</dbReference>
<evidence type="ECO:0000256" key="8">
    <source>
        <dbReference type="ARBA" id="ARBA00022842"/>
    </source>
</evidence>
<dbReference type="GO" id="GO:0005524">
    <property type="term" value="F:ATP binding"/>
    <property type="evidence" value="ECO:0007669"/>
    <property type="project" value="UniProtKB-KW"/>
</dbReference>
<dbReference type="InParanoid" id="W0RTH5"/>
<keyword evidence="8" id="KW-0460">Magnesium</keyword>
<dbReference type="OrthoDB" id="9803128at2"/>
<keyword evidence="2" id="KW-1277">Toxin-antitoxin system</keyword>
<keyword evidence="5" id="KW-0479">Metal-binding</keyword>
<organism evidence="12 13">
    <name type="scientific">Gemmatirosa kalamazoonensis</name>
    <dbReference type="NCBI Taxonomy" id="861299"/>
    <lineage>
        <taxon>Bacteria</taxon>
        <taxon>Pseudomonadati</taxon>
        <taxon>Gemmatimonadota</taxon>
        <taxon>Gemmatimonadia</taxon>
        <taxon>Gemmatimonadales</taxon>
        <taxon>Gemmatimonadaceae</taxon>
        <taxon>Gemmatirosa</taxon>
    </lineage>
</organism>
<dbReference type="GO" id="GO:0046872">
    <property type="term" value="F:metal ion binding"/>
    <property type="evidence" value="ECO:0007669"/>
    <property type="project" value="UniProtKB-KW"/>
</dbReference>
<dbReference type="CDD" id="cd05403">
    <property type="entry name" value="NT_KNTase_like"/>
    <property type="match status" value="1"/>
</dbReference>
<dbReference type="EMBL" id="CP007129">
    <property type="protein sequence ID" value="AHG92888.1"/>
    <property type="molecule type" value="Genomic_DNA"/>
</dbReference>
<evidence type="ECO:0000256" key="5">
    <source>
        <dbReference type="ARBA" id="ARBA00022723"/>
    </source>
</evidence>
<keyword evidence="6" id="KW-0547">Nucleotide-binding</keyword>
<evidence type="ECO:0000256" key="3">
    <source>
        <dbReference type="ARBA" id="ARBA00022679"/>
    </source>
</evidence>
<feature type="domain" description="Polymerase nucleotidyl transferase" evidence="10">
    <location>
        <begin position="17"/>
        <end position="83"/>
    </location>
</feature>
<proteinExistence type="inferred from homology"/>
<dbReference type="SUPFAM" id="SSF81301">
    <property type="entry name" value="Nucleotidyltransferase"/>
    <property type="match status" value="1"/>
</dbReference>
<dbReference type="KEGG" id="gba:J421_5353"/>